<keyword evidence="2" id="KW-1185">Reference proteome</keyword>
<gene>
    <name evidence="1" type="ORF">Tco_0724921</name>
</gene>
<evidence type="ECO:0008006" key="3">
    <source>
        <dbReference type="Google" id="ProtNLM"/>
    </source>
</evidence>
<accession>A0ABQ4YDM3</accession>
<reference evidence="1" key="2">
    <citation type="submission" date="2022-01" db="EMBL/GenBank/DDBJ databases">
        <authorList>
            <person name="Yamashiro T."/>
            <person name="Shiraishi A."/>
            <person name="Satake H."/>
            <person name="Nakayama K."/>
        </authorList>
    </citation>
    <scope>NUCLEOTIDE SEQUENCE</scope>
</reference>
<evidence type="ECO:0000313" key="2">
    <source>
        <dbReference type="Proteomes" id="UP001151760"/>
    </source>
</evidence>
<dbReference type="PANTHER" id="PTHR36617:SF15">
    <property type="entry name" value="REVERSE TRANSCRIPTASE ZINC-BINDING DOMAIN-CONTAINING PROTEIN"/>
    <property type="match status" value="1"/>
</dbReference>
<name>A0ABQ4YDM3_9ASTR</name>
<proteinExistence type="predicted"/>
<sequence length="180" mass="21038">MGDTTFKSRFPRVYALESDKKITVAAKMNHNVLGFSLRRAPRDGVEMGQFRDMIMILECVELPAMYDIWIWSLVGSGEFSVGSAIKFIDDHRLAGSPHKTRWVKAVPIKINVMAWKEVESTSHIFFACSMVRDLYRKIASWWELSYSEFDSYDDWLEWFQALRMNSKHKDMLEGGFYATW</sequence>
<dbReference type="PANTHER" id="PTHR36617">
    <property type="entry name" value="PROTEIN, PUTATIVE-RELATED"/>
    <property type="match status" value="1"/>
</dbReference>
<comment type="caution">
    <text evidence="1">The sequence shown here is derived from an EMBL/GenBank/DDBJ whole genome shotgun (WGS) entry which is preliminary data.</text>
</comment>
<dbReference type="Proteomes" id="UP001151760">
    <property type="component" value="Unassembled WGS sequence"/>
</dbReference>
<protein>
    <recommendedName>
        <fullName evidence="3">Reverse transcriptase zinc-binding domain-containing protein</fullName>
    </recommendedName>
</protein>
<evidence type="ECO:0000313" key="1">
    <source>
        <dbReference type="EMBL" id="GJS75040.1"/>
    </source>
</evidence>
<organism evidence="1 2">
    <name type="scientific">Tanacetum coccineum</name>
    <dbReference type="NCBI Taxonomy" id="301880"/>
    <lineage>
        <taxon>Eukaryota</taxon>
        <taxon>Viridiplantae</taxon>
        <taxon>Streptophyta</taxon>
        <taxon>Embryophyta</taxon>
        <taxon>Tracheophyta</taxon>
        <taxon>Spermatophyta</taxon>
        <taxon>Magnoliopsida</taxon>
        <taxon>eudicotyledons</taxon>
        <taxon>Gunneridae</taxon>
        <taxon>Pentapetalae</taxon>
        <taxon>asterids</taxon>
        <taxon>campanulids</taxon>
        <taxon>Asterales</taxon>
        <taxon>Asteraceae</taxon>
        <taxon>Asteroideae</taxon>
        <taxon>Anthemideae</taxon>
        <taxon>Anthemidinae</taxon>
        <taxon>Tanacetum</taxon>
    </lineage>
</organism>
<reference evidence="1" key="1">
    <citation type="journal article" date="2022" name="Int. J. Mol. Sci.">
        <title>Draft Genome of Tanacetum Coccineum: Genomic Comparison of Closely Related Tanacetum-Family Plants.</title>
        <authorList>
            <person name="Yamashiro T."/>
            <person name="Shiraishi A."/>
            <person name="Nakayama K."/>
            <person name="Satake H."/>
        </authorList>
    </citation>
    <scope>NUCLEOTIDE SEQUENCE</scope>
</reference>
<dbReference type="EMBL" id="BQNB010010275">
    <property type="protein sequence ID" value="GJS75040.1"/>
    <property type="molecule type" value="Genomic_DNA"/>
</dbReference>